<dbReference type="Gene3D" id="3.40.140.80">
    <property type="match status" value="1"/>
</dbReference>
<gene>
    <name evidence="3" type="ORF">EDC65_0831</name>
</gene>
<dbReference type="EMBL" id="RJKX01000011">
    <property type="protein sequence ID" value="ROQ01649.1"/>
    <property type="molecule type" value="Genomic_DNA"/>
</dbReference>
<dbReference type="Pfam" id="PF06230">
    <property type="entry name" value="LpxI_C"/>
    <property type="match status" value="1"/>
</dbReference>
<dbReference type="Proteomes" id="UP000278222">
    <property type="component" value="Unassembled WGS sequence"/>
</dbReference>
<feature type="domain" description="LpxI C-terminal" evidence="1">
    <location>
        <begin position="137"/>
        <end position="267"/>
    </location>
</feature>
<dbReference type="InterPro" id="IPR010415">
    <property type="entry name" value="LpxI_C"/>
</dbReference>
<proteinExistence type="predicted"/>
<organism evidence="3 4">
    <name type="scientific">Stella humosa</name>
    <dbReference type="NCBI Taxonomy" id="94"/>
    <lineage>
        <taxon>Bacteria</taxon>
        <taxon>Pseudomonadati</taxon>
        <taxon>Pseudomonadota</taxon>
        <taxon>Alphaproteobacteria</taxon>
        <taxon>Rhodospirillales</taxon>
        <taxon>Stellaceae</taxon>
        <taxon>Stella</taxon>
    </lineage>
</organism>
<dbReference type="OrthoDB" id="9789836at2"/>
<dbReference type="PANTHER" id="PTHR39962">
    <property type="entry name" value="BLL4848 PROTEIN"/>
    <property type="match status" value="1"/>
</dbReference>
<evidence type="ECO:0000259" key="2">
    <source>
        <dbReference type="Pfam" id="PF17930"/>
    </source>
</evidence>
<dbReference type="InterPro" id="IPR053174">
    <property type="entry name" value="LpxI"/>
</dbReference>
<dbReference type="AlphaFoldDB" id="A0A3N1MEC7"/>
<evidence type="ECO:0000313" key="4">
    <source>
        <dbReference type="Proteomes" id="UP000278222"/>
    </source>
</evidence>
<sequence>MAGKLGIIAGSGPLPRQAAAACRDDGRPYFILGLDGETEAETLACGPSAMVRMGAIGTALDLLRRNGVEEVVMVGRVRRPGLAALRPDWTGTRLLARIGIRAAGDDGLLSAIVAELEREGFRVVGIDQILASLLIATGPLGRHRPDDVADTDIARGREVATALGRLDVGQGVVVQAGTILAIEAVEGTDAMLDRAAALRLPGPGGVLVKMKKPQQERRVDLPTIGEATVARAAAAGLSGIAVEAGGALVVDRAAVVAAADAAGLFLVGIPPLPAA</sequence>
<dbReference type="RefSeq" id="WP_123688386.1">
    <property type="nucleotide sequence ID" value="NZ_AP019700.1"/>
</dbReference>
<dbReference type="Pfam" id="PF17930">
    <property type="entry name" value="LpxI_N"/>
    <property type="match status" value="1"/>
</dbReference>
<evidence type="ECO:0008006" key="5">
    <source>
        <dbReference type="Google" id="ProtNLM"/>
    </source>
</evidence>
<comment type="caution">
    <text evidence="3">The sequence shown here is derived from an EMBL/GenBank/DDBJ whole genome shotgun (WGS) entry which is preliminary data.</text>
</comment>
<keyword evidence="4" id="KW-1185">Reference proteome</keyword>
<reference evidence="3 4" key="1">
    <citation type="submission" date="2018-11" db="EMBL/GenBank/DDBJ databases">
        <title>Genomic Encyclopedia of Type Strains, Phase IV (KMG-IV): sequencing the most valuable type-strain genomes for metagenomic binning, comparative biology and taxonomic classification.</title>
        <authorList>
            <person name="Goeker M."/>
        </authorList>
    </citation>
    <scope>NUCLEOTIDE SEQUENCE [LARGE SCALE GENOMIC DNA]</scope>
    <source>
        <strain evidence="3 4">DSM 5900</strain>
    </source>
</reference>
<evidence type="ECO:0000313" key="3">
    <source>
        <dbReference type="EMBL" id="ROQ01649.1"/>
    </source>
</evidence>
<name>A0A3N1MEC7_9PROT</name>
<dbReference type="InterPro" id="IPR041255">
    <property type="entry name" value="LpxI_N"/>
</dbReference>
<accession>A0A3N1MEC7</accession>
<dbReference type="PANTHER" id="PTHR39962:SF1">
    <property type="entry name" value="LPXI FAMILY PROTEIN"/>
    <property type="match status" value="1"/>
</dbReference>
<protein>
    <recommendedName>
        <fullName evidence="5">UDP-2,3-diacylglucosamine pyrophosphatase</fullName>
    </recommendedName>
</protein>
<evidence type="ECO:0000259" key="1">
    <source>
        <dbReference type="Pfam" id="PF06230"/>
    </source>
</evidence>
<dbReference type="Gene3D" id="3.40.50.20">
    <property type="match status" value="1"/>
</dbReference>
<dbReference type="InterPro" id="IPR043167">
    <property type="entry name" value="LpxI_C_sf"/>
</dbReference>
<feature type="domain" description="LpxI N-terminal" evidence="2">
    <location>
        <begin position="4"/>
        <end position="133"/>
    </location>
</feature>